<evidence type="ECO:0000313" key="2">
    <source>
        <dbReference type="Proteomes" id="UP000244722"/>
    </source>
</evidence>
<dbReference type="EMBL" id="NESQ01000028">
    <property type="protein sequence ID" value="PUU82417.1"/>
    <property type="molecule type" value="Genomic_DNA"/>
</dbReference>
<sequence length="59" mass="6666">MAPPSTIYSISLSAKPLYFPSFLLTTKQRTVSKSTSHPIDYTINTDIPFPLHPLYIIKI</sequence>
<dbReference type="Proteomes" id="UP000244722">
    <property type="component" value="Unassembled WGS sequence"/>
</dbReference>
<comment type="caution">
    <text evidence="1">The sequence shown here is derived from an EMBL/GenBank/DDBJ whole genome shotgun (WGS) entry which is preliminary data.</text>
</comment>
<evidence type="ECO:0000313" key="1">
    <source>
        <dbReference type="EMBL" id="PUU82417.1"/>
    </source>
</evidence>
<dbReference type="AlphaFoldDB" id="A0A2T7A3T7"/>
<organism evidence="1 2">
    <name type="scientific">Tuber borchii</name>
    <name type="common">White truffle</name>
    <dbReference type="NCBI Taxonomy" id="42251"/>
    <lineage>
        <taxon>Eukaryota</taxon>
        <taxon>Fungi</taxon>
        <taxon>Dikarya</taxon>
        <taxon>Ascomycota</taxon>
        <taxon>Pezizomycotina</taxon>
        <taxon>Pezizomycetes</taxon>
        <taxon>Pezizales</taxon>
        <taxon>Tuberaceae</taxon>
        <taxon>Tuber</taxon>
    </lineage>
</organism>
<reference evidence="1 2" key="1">
    <citation type="submission" date="2017-04" db="EMBL/GenBank/DDBJ databases">
        <title>Draft genome sequence of Tuber borchii Vittad., a whitish edible truffle.</title>
        <authorList>
            <consortium name="DOE Joint Genome Institute"/>
            <person name="Murat C."/>
            <person name="Kuo A."/>
            <person name="Barry K.W."/>
            <person name="Clum A."/>
            <person name="Dockter R.B."/>
            <person name="Fauchery L."/>
            <person name="Iotti M."/>
            <person name="Kohler A."/>
            <person name="Labutti K."/>
            <person name="Lindquist E.A."/>
            <person name="Lipzen A."/>
            <person name="Ohm R.A."/>
            <person name="Wang M."/>
            <person name="Grigoriev I.V."/>
            <person name="Zambonelli A."/>
            <person name="Martin F.M."/>
        </authorList>
    </citation>
    <scope>NUCLEOTIDE SEQUENCE [LARGE SCALE GENOMIC DNA]</scope>
    <source>
        <strain evidence="1 2">Tbo3840</strain>
    </source>
</reference>
<protein>
    <submittedName>
        <fullName evidence="1">Uncharacterized protein</fullName>
    </submittedName>
</protein>
<accession>A0A2T7A3T7</accession>
<name>A0A2T7A3T7_TUBBO</name>
<keyword evidence="2" id="KW-1185">Reference proteome</keyword>
<gene>
    <name evidence="1" type="ORF">B9Z19DRAFT_415101</name>
</gene>
<proteinExistence type="predicted"/>